<keyword evidence="3" id="KW-1185">Reference proteome</keyword>
<dbReference type="STRING" id="860235.AOZ06_44315"/>
<keyword evidence="2" id="KW-0032">Aminotransferase</keyword>
<dbReference type="EMBL" id="CP012752">
    <property type="protein sequence ID" value="ALG12955.1"/>
    <property type="molecule type" value="Genomic_DNA"/>
</dbReference>
<organism evidence="2 3">
    <name type="scientific">Kibdelosporangium phytohabitans</name>
    <dbReference type="NCBI Taxonomy" id="860235"/>
    <lineage>
        <taxon>Bacteria</taxon>
        <taxon>Bacillati</taxon>
        <taxon>Actinomycetota</taxon>
        <taxon>Actinomycetes</taxon>
        <taxon>Pseudonocardiales</taxon>
        <taxon>Pseudonocardiaceae</taxon>
        <taxon>Kibdelosporangium</taxon>
    </lineage>
</organism>
<dbReference type="Gene3D" id="3.40.640.10">
    <property type="entry name" value="Type I PLP-dependent aspartate aminotransferase-like (Major domain)"/>
    <property type="match status" value="1"/>
</dbReference>
<dbReference type="InterPro" id="IPR015424">
    <property type="entry name" value="PyrdxlP-dep_Trfase"/>
</dbReference>
<evidence type="ECO:0000259" key="1">
    <source>
        <dbReference type="Pfam" id="PF00266"/>
    </source>
</evidence>
<dbReference type="Pfam" id="PF00266">
    <property type="entry name" value="Aminotran_5"/>
    <property type="match status" value="1"/>
</dbReference>
<dbReference type="Proteomes" id="UP000063699">
    <property type="component" value="Chromosome"/>
</dbReference>
<dbReference type="KEGG" id="kphy:AOZ06_44315"/>
<dbReference type="OrthoDB" id="250246at2"/>
<reference evidence="2 3" key="1">
    <citation type="submission" date="2015-07" db="EMBL/GenBank/DDBJ databases">
        <title>Genome sequencing of Kibdelosporangium phytohabitans.</title>
        <authorList>
            <person name="Qin S."/>
            <person name="Xing K."/>
        </authorList>
    </citation>
    <scope>NUCLEOTIDE SEQUENCE [LARGE SCALE GENOMIC DNA]</scope>
    <source>
        <strain evidence="2 3">KLBMP1111</strain>
    </source>
</reference>
<proteinExistence type="predicted"/>
<dbReference type="InterPro" id="IPR015421">
    <property type="entry name" value="PyrdxlP-dep_Trfase_major"/>
</dbReference>
<dbReference type="GO" id="GO:0008483">
    <property type="term" value="F:transaminase activity"/>
    <property type="evidence" value="ECO:0007669"/>
    <property type="project" value="UniProtKB-KW"/>
</dbReference>
<dbReference type="InterPro" id="IPR015422">
    <property type="entry name" value="PyrdxlP-dep_Trfase_small"/>
</dbReference>
<dbReference type="PANTHER" id="PTHR43586:SF21">
    <property type="entry name" value="PYRIDOXAL PHOSPHATE (PLP)-DEPENDENT ASPARTATE AMINOTRANSFERASE SUPERFAMILY"/>
    <property type="match status" value="1"/>
</dbReference>
<keyword evidence="2" id="KW-0808">Transferase</keyword>
<gene>
    <name evidence="2" type="ORF">AOZ06_44315</name>
</gene>
<dbReference type="InterPro" id="IPR000192">
    <property type="entry name" value="Aminotrans_V_dom"/>
</dbReference>
<name>A0A0N9I9A4_9PSEU</name>
<dbReference type="AlphaFoldDB" id="A0A0N9I9A4"/>
<accession>A0A0N9I9A4</accession>
<protein>
    <submittedName>
        <fullName evidence="2">Aminotransferase class V</fullName>
    </submittedName>
</protein>
<evidence type="ECO:0000313" key="3">
    <source>
        <dbReference type="Proteomes" id="UP000063699"/>
    </source>
</evidence>
<dbReference type="Gene3D" id="3.90.1150.10">
    <property type="entry name" value="Aspartate Aminotransferase, domain 1"/>
    <property type="match status" value="1"/>
</dbReference>
<dbReference type="SUPFAM" id="SSF53383">
    <property type="entry name" value="PLP-dependent transferases"/>
    <property type="match status" value="1"/>
</dbReference>
<evidence type="ECO:0000313" key="2">
    <source>
        <dbReference type="EMBL" id="ALG12955.1"/>
    </source>
</evidence>
<sequence length="350" mass="36753">MPGNVPAVRIAFGQTFDVSAGYFNTASIGIPPKVAVDGLLDAVRRWQSGADSAPDFDADVRLARKAWGSLIGVDESRVATGASVSQLVSMVAASVPDGTRVLTLGGEFTSVTFPFAAQAHRGITVTEANPADLPSQVDRFDLVAVSVVQSADGTVLDLESLRDAAAASGTQVMLDVTQAAGWMPLRLDWADWVIGACYKWLMSPRGAAWLAVKPEVLERTVPIAANWYAGDDPWTTVYGLPLRLAGDARRLDLSPVWFSQLVAAIVVPWLASLDIEAVRDHCVGLADGLLVALGLAPKGSAIVSLDIPDAGEKLAAAGVKSSIRAGRVRLACHLYNTAGDIESVLAALRG</sequence>
<feature type="domain" description="Aminotransferase class V" evidence="1">
    <location>
        <begin position="80"/>
        <end position="223"/>
    </location>
</feature>
<dbReference type="PANTHER" id="PTHR43586">
    <property type="entry name" value="CYSTEINE DESULFURASE"/>
    <property type="match status" value="1"/>
</dbReference>